<feature type="compositionally biased region" description="Basic and acidic residues" evidence="1">
    <location>
        <begin position="43"/>
        <end position="53"/>
    </location>
</feature>
<evidence type="ECO:0000313" key="2">
    <source>
        <dbReference type="EMBL" id="KAJ1151905.1"/>
    </source>
</evidence>
<organism evidence="2 3">
    <name type="scientific">Pleurodeles waltl</name>
    <name type="common">Iberian ribbed newt</name>
    <dbReference type="NCBI Taxonomy" id="8319"/>
    <lineage>
        <taxon>Eukaryota</taxon>
        <taxon>Metazoa</taxon>
        <taxon>Chordata</taxon>
        <taxon>Craniata</taxon>
        <taxon>Vertebrata</taxon>
        <taxon>Euteleostomi</taxon>
        <taxon>Amphibia</taxon>
        <taxon>Batrachia</taxon>
        <taxon>Caudata</taxon>
        <taxon>Salamandroidea</taxon>
        <taxon>Salamandridae</taxon>
        <taxon>Pleurodelinae</taxon>
        <taxon>Pleurodeles</taxon>
    </lineage>
</organism>
<dbReference type="EMBL" id="JANPWB010000009">
    <property type="protein sequence ID" value="KAJ1151905.1"/>
    <property type="molecule type" value="Genomic_DNA"/>
</dbReference>
<proteinExistence type="predicted"/>
<evidence type="ECO:0000256" key="1">
    <source>
        <dbReference type="SAM" id="MobiDB-lite"/>
    </source>
</evidence>
<gene>
    <name evidence="2" type="ORF">NDU88_004684</name>
</gene>
<name>A0AAV7RIY4_PLEWA</name>
<evidence type="ECO:0000313" key="3">
    <source>
        <dbReference type="Proteomes" id="UP001066276"/>
    </source>
</evidence>
<accession>A0AAV7RIY4</accession>
<keyword evidence="3" id="KW-1185">Reference proteome</keyword>
<protein>
    <submittedName>
        <fullName evidence="2">Uncharacterized protein</fullName>
    </submittedName>
</protein>
<dbReference type="AlphaFoldDB" id="A0AAV7RIY4"/>
<reference evidence="2" key="1">
    <citation type="journal article" date="2022" name="bioRxiv">
        <title>Sequencing and chromosome-scale assembly of the giantPleurodeles waltlgenome.</title>
        <authorList>
            <person name="Brown T."/>
            <person name="Elewa A."/>
            <person name="Iarovenko S."/>
            <person name="Subramanian E."/>
            <person name="Araus A.J."/>
            <person name="Petzold A."/>
            <person name="Susuki M."/>
            <person name="Suzuki K.-i.T."/>
            <person name="Hayashi T."/>
            <person name="Toyoda A."/>
            <person name="Oliveira C."/>
            <person name="Osipova E."/>
            <person name="Leigh N.D."/>
            <person name="Simon A."/>
            <person name="Yun M.H."/>
        </authorList>
    </citation>
    <scope>NUCLEOTIDE SEQUENCE</scope>
    <source>
        <strain evidence="2">20211129_DDA</strain>
        <tissue evidence="2">Liver</tissue>
    </source>
</reference>
<dbReference type="Proteomes" id="UP001066276">
    <property type="component" value="Chromosome 5"/>
</dbReference>
<feature type="region of interest" description="Disordered" evidence="1">
    <location>
        <begin position="21"/>
        <end position="72"/>
    </location>
</feature>
<sequence>MIRSQTGGGVKRTELTFRLERTRQPDCPAPHAHPRSLSPLGLRDVRTVQEGHAYRQQHRAPIYSQMQPRPPG</sequence>
<comment type="caution">
    <text evidence="2">The sequence shown here is derived from an EMBL/GenBank/DDBJ whole genome shotgun (WGS) entry which is preliminary data.</text>
</comment>